<dbReference type="PANTHER" id="PTHR30606:SF10">
    <property type="entry name" value="PHOSPHATIDYLINOSITOL MANNOSIDE ACYLTRANSFERASE"/>
    <property type="match status" value="1"/>
</dbReference>
<evidence type="ECO:0000256" key="1">
    <source>
        <dbReference type="ARBA" id="ARBA00004533"/>
    </source>
</evidence>
<keyword evidence="4" id="KW-0808">Transferase</keyword>
<dbReference type="EMBL" id="JBHSGF010000013">
    <property type="protein sequence ID" value="MFC4556487.1"/>
    <property type="molecule type" value="Genomic_DNA"/>
</dbReference>
<evidence type="ECO:0000313" key="7">
    <source>
        <dbReference type="EMBL" id="MFC4556487.1"/>
    </source>
</evidence>
<evidence type="ECO:0000256" key="4">
    <source>
        <dbReference type="ARBA" id="ARBA00022679"/>
    </source>
</evidence>
<reference evidence="8" key="1">
    <citation type="journal article" date="2019" name="Int. J. Syst. Evol. Microbiol.">
        <title>The Global Catalogue of Microorganisms (GCM) 10K type strain sequencing project: providing services to taxonomists for standard genome sequencing and annotation.</title>
        <authorList>
            <consortium name="The Broad Institute Genomics Platform"/>
            <consortium name="The Broad Institute Genome Sequencing Center for Infectious Disease"/>
            <person name="Wu L."/>
            <person name="Ma J."/>
        </authorList>
    </citation>
    <scope>NUCLEOTIDE SEQUENCE [LARGE SCALE GENOMIC DNA]</scope>
    <source>
        <strain evidence="8">JCM 3369</strain>
    </source>
</reference>
<keyword evidence="8" id="KW-1185">Reference proteome</keyword>
<organism evidence="7 8">
    <name type="scientific">Georgenia faecalis</name>
    <dbReference type="NCBI Taxonomy" id="2483799"/>
    <lineage>
        <taxon>Bacteria</taxon>
        <taxon>Bacillati</taxon>
        <taxon>Actinomycetota</taxon>
        <taxon>Actinomycetes</taxon>
        <taxon>Micrococcales</taxon>
        <taxon>Bogoriellaceae</taxon>
        <taxon>Georgenia</taxon>
    </lineage>
</organism>
<dbReference type="InterPro" id="IPR004960">
    <property type="entry name" value="LipA_acyltrans"/>
</dbReference>
<keyword evidence="5" id="KW-0472">Membrane</keyword>
<keyword evidence="3" id="KW-0997">Cell inner membrane</keyword>
<evidence type="ECO:0000313" key="8">
    <source>
        <dbReference type="Proteomes" id="UP001595955"/>
    </source>
</evidence>
<evidence type="ECO:0000256" key="3">
    <source>
        <dbReference type="ARBA" id="ARBA00022519"/>
    </source>
</evidence>
<dbReference type="CDD" id="cd07984">
    <property type="entry name" value="LPLAT_LABLAT-like"/>
    <property type="match status" value="1"/>
</dbReference>
<evidence type="ECO:0000256" key="2">
    <source>
        <dbReference type="ARBA" id="ARBA00022475"/>
    </source>
</evidence>
<dbReference type="PANTHER" id="PTHR30606">
    <property type="entry name" value="LIPID A BIOSYNTHESIS LAUROYL ACYLTRANSFERASE"/>
    <property type="match status" value="1"/>
</dbReference>
<gene>
    <name evidence="7" type="ORF">ACFO3F_14635</name>
</gene>
<dbReference type="GO" id="GO:0016746">
    <property type="term" value="F:acyltransferase activity"/>
    <property type="evidence" value="ECO:0007669"/>
    <property type="project" value="UniProtKB-KW"/>
</dbReference>
<sequence>MRIDGATLVRIAHLAHRLPVPVTRAAFTLAADVAWASRTTGVRQLEANLARVRPAASAGELRRLSRVAMRSYMRYYDEAIRLPAVDIAQRGQRVRAEGTEPLRAHLADGGSVIVALTHSGNWDLAGAWAEHYLGHVVTVAERLQPEELFTEFLTFREGLGMTIIPLEKDGSTFRELLRRARSEAAVIPLLADRDLSRGGVEVDLVGHPARIAAGPAALAVATGRPLYAASIFYERLHGARRKAAGSRWGIRVVFSDEIARPAGASKDEAIRLMTQAWVDIVGEYITEHPEDWHMLQKVFVADLDPERLARAGVA</sequence>
<comment type="caution">
    <text evidence="7">The sequence shown here is derived from an EMBL/GenBank/DDBJ whole genome shotgun (WGS) entry which is preliminary data.</text>
</comment>
<name>A0ABV9DCH0_9MICO</name>
<dbReference type="NCBIfam" id="NF005919">
    <property type="entry name" value="PRK07920.1"/>
    <property type="match status" value="1"/>
</dbReference>
<keyword evidence="2" id="KW-1003">Cell membrane</keyword>
<dbReference type="RefSeq" id="WP_122824169.1">
    <property type="nucleotide sequence ID" value="NZ_CP033325.1"/>
</dbReference>
<keyword evidence="6 7" id="KW-0012">Acyltransferase</keyword>
<accession>A0ABV9DCH0</accession>
<evidence type="ECO:0000256" key="6">
    <source>
        <dbReference type="ARBA" id="ARBA00023315"/>
    </source>
</evidence>
<dbReference type="Pfam" id="PF03279">
    <property type="entry name" value="Lip_A_acyltrans"/>
    <property type="match status" value="1"/>
</dbReference>
<comment type="subcellular location">
    <subcellularLocation>
        <location evidence="1">Cell inner membrane</location>
    </subcellularLocation>
</comment>
<evidence type="ECO:0000256" key="5">
    <source>
        <dbReference type="ARBA" id="ARBA00023136"/>
    </source>
</evidence>
<proteinExistence type="predicted"/>
<protein>
    <submittedName>
        <fullName evidence="7">Phosphatidylinositol mannoside acyltransferase</fullName>
    </submittedName>
</protein>
<dbReference type="Proteomes" id="UP001595955">
    <property type="component" value="Unassembled WGS sequence"/>
</dbReference>